<organism evidence="1 2">
    <name type="scientific">Phycicoccus avicenniae</name>
    <dbReference type="NCBI Taxonomy" id="2828860"/>
    <lineage>
        <taxon>Bacteria</taxon>
        <taxon>Bacillati</taxon>
        <taxon>Actinomycetota</taxon>
        <taxon>Actinomycetes</taxon>
        <taxon>Micrococcales</taxon>
        <taxon>Intrasporangiaceae</taxon>
        <taxon>Phycicoccus</taxon>
    </lineage>
</organism>
<comment type="caution">
    <text evidence="1">The sequence shown here is derived from an EMBL/GenBank/DDBJ whole genome shotgun (WGS) entry which is preliminary data.</text>
</comment>
<dbReference type="EMBL" id="JAGSNF010000023">
    <property type="protein sequence ID" value="MBR7744778.1"/>
    <property type="molecule type" value="Genomic_DNA"/>
</dbReference>
<gene>
    <name evidence="1" type="ORF">KC207_15890</name>
</gene>
<evidence type="ECO:0000313" key="1">
    <source>
        <dbReference type="EMBL" id="MBR7744778.1"/>
    </source>
</evidence>
<protein>
    <submittedName>
        <fullName evidence="1">Uncharacterized protein</fullName>
    </submittedName>
</protein>
<dbReference type="RefSeq" id="WP_211604297.1">
    <property type="nucleotide sequence ID" value="NZ_JAGSNF010000023.1"/>
</dbReference>
<accession>A0A941DA34</accession>
<keyword evidence="2" id="KW-1185">Reference proteome</keyword>
<dbReference type="Proteomes" id="UP000677016">
    <property type="component" value="Unassembled WGS sequence"/>
</dbReference>
<name>A0A941DA34_9MICO</name>
<dbReference type="AlphaFoldDB" id="A0A941DA34"/>
<proteinExistence type="predicted"/>
<reference evidence="1" key="1">
    <citation type="submission" date="2021-04" db="EMBL/GenBank/DDBJ databases">
        <title>Phycicoccus avicenniae sp. nov., a novel endophytic actinomycetes isolated from branch of Avicennia mariana.</title>
        <authorList>
            <person name="Tuo L."/>
        </authorList>
    </citation>
    <scope>NUCLEOTIDE SEQUENCE</scope>
    <source>
        <strain evidence="1">BSK3Z-2</strain>
    </source>
</reference>
<evidence type="ECO:0000313" key="2">
    <source>
        <dbReference type="Proteomes" id="UP000677016"/>
    </source>
</evidence>
<sequence length="210" mass="22916">MPSLVRAVTQLALRRATEFTIPEETLQGTLTATPVLIRDPERLALLEAAVKEVLTEGAPLPAAVRSSALPVLGNIAEAVVETLLADHGWQPVYDDSQGFSSGSGVDLLMLDPTLSRLVAIEVKSTIQQGRWPRLARGPSKQLTPHWLDGPRNTGMAEWGVPSASVYLMVAQVHLRRRRWRCCLAGDPMAPQPVTEEQQLDDLDWLAAIST</sequence>